<dbReference type="SUPFAM" id="SSF56176">
    <property type="entry name" value="FAD-binding/transporter-associated domain-like"/>
    <property type="match status" value="1"/>
</dbReference>
<dbReference type="InterPro" id="IPR036318">
    <property type="entry name" value="FAD-bd_PCMH-like_sf"/>
</dbReference>
<dbReference type="InterPro" id="IPR050416">
    <property type="entry name" value="FAD-linked_Oxidoreductase"/>
</dbReference>
<dbReference type="InterPro" id="IPR000836">
    <property type="entry name" value="PRTase_dom"/>
</dbReference>
<dbReference type="Gene3D" id="3.40.50.150">
    <property type="entry name" value="Vaccinia Virus protein VP39"/>
    <property type="match status" value="1"/>
</dbReference>
<dbReference type="InterPro" id="IPR016166">
    <property type="entry name" value="FAD-bd_PCMH"/>
</dbReference>
<keyword evidence="3" id="KW-0274">FAD</keyword>
<dbReference type="Gene3D" id="3.40.50.2020">
    <property type="match status" value="1"/>
</dbReference>
<feature type="domain" description="FAD-binding PCMH-type" evidence="5">
    <location>
        <begin position="313"/>
        <end position="505"/>
    </location>
</feature>
<dbReference type="Gene3D" id="3.40.50.300">
    <property type="entry name" value="P-loop containing nucleotide triphosphate hydrolases"/>
    <property type="match status" value="1"/>
</dbReference>
<dbReference type="STRING" id="1231657.A0A1Y2A246"/>
<dbReference type="GO" id="GO:0004631">
    <property type="term" value="F:phosphomevalonate kinase activity"/>
    <property type="evidence" value="ECO:0007669"/>
    <property type="project" value="InterPro"/>
</dbReference>
<dbReference type="SUPFAM" id="SSF53271">
    <property type="entry name" value="PRTase-like"/>
    <property type="match status" value="1"/>
</dbReference>
<dbReference type="UniPathway" id="UPA00057">
    <property type="reaction ID" value="UER00099"/>
</dbReference>
<dbReference type="PANTHER" id="PTHR42973:SF25">
    <property type="entry name" value="PHOSPHOMEVALONATE KINASE"/>
    <property type="match status" value="1"/>
</dbReference>
<evidence type="ECO:0000313" key="7">
    <source>
        <dbReference type="Proteomes" id="UP000193144"/>
    </source>
</evidence>
<dbReference type="GO" id="GO:0005737">
    <property type="term" value="C:cytoplasm"/>
    <property type="evidence" value="ECO:0007669"/>
    <property type="project" value="InterPro"/>
</dbReference>
<reference evidence="6 7" key="1">
    <citation type="submission" date="2016-07" db="EMBL/GenBank/DDBJ databases">
        <title>Pervasive Adenine N6-methylation of Active Genes in Fungi.</title>
        <authorList>
            <consortium name="DOE Joint Genome Institute"/>
            <person name="Mondo S.J."/>
            <person name="Dannebaum R.O."/>
            <person name="Kuo R.C."/>
            <person name="Labutti K."/>
            <person name="Haridas S."/>
            <person name="Kuo A."/>
            <person name="Salamov A."/>
            <person name="Ahrendt S.R."/>
            <person name="Lipzen A."/>
            <person name="Sullivan W."/>
            <person name="Andreopoulos W.B."/>
            <person name="Clum A."/>
            <person name="Lindquist E."/>
            <person name="Daum C."/>
            <person name="Ramamoorthy G.K."/>
            <person name="Gryganskyi A."/>
            <person name="Culley D."/>
            <person name="Magnuson J.K."/>
            <person name="James T.Y."/>
            <person name="O'Malley M.A."/>
            <person name="Stajich J.E."/>
            <person name="Spatafora J.W."/>
            <person name="Visel A."/>
            <person name="Grigoriev I.V."/>
        </authorList>
    </citation>
    <scope>NUCLEOTIDE SEQUENCE [LARGE SCALE GENOMIC DNA]</scope>
    <source>
        <strain evidence="6 7">CBS 115471</strain>
    </source>
</reference>
<dbReference type="AlphaFoldDB" id="A0A1Y2A246"/>
<organism evidence="6 7">
    <name type="scientific">Clohesyomyces aquaticus</name>
    <dbReference type="NCBI Taxonomy" id="1231657"/>
    <lineage>
        <taxon>Eukaryota</taxon>
        <taxon>Fungi</taxon>
        <taxon>Dikarya</taxon>
        <taxon>Ascomycota</taxon>
        <taxon>Pezizomycotina</taxon>
        <taxon>Dothideomycetes</taxon>
        <taxon>Pleosporomycetidae</taxon>
        <taxon>Pleosporales</taxon>
        <taxon>Lindgomycetaceae</taxon>
        <taxon>Clohesyomyces</taxon>
    </lineage>
</organism>
<dbReference type="InterPro" id="IPR027417">
    <property type="entry name" value="P-loop_NTPase"/>
</dbReference>
<dbReference type="Pfam" id="PF01565">
    <property type="entry name" value="FAD_binding_4"/>
    <property type="match status" value="1"/>
</dbReference>
<evidence type="ECO:0000313" key="6">
    <source>
        <dbReference type="EMBL" id="ORY16576.1"/>
    </source>
</evidence>
<dbReference type="InterPro" id="IPR006094">
    <property type="entry name" value="Oxid_FAD_bind_N"/>
</dbReference>
<comment type="similarity">
    <text evidence="1">Belongs to the oxygen-dependent FAD-linked oxidoreductase family.</text>
</comment>
<dbReference type="Pfam" id="PF04275">
    <property type="entry name" value="P-mevalo_kinase"/>
    <property type="match status" value="1"/>
</dbReference>
<accession>A0A1Y2A246</accession>
<protein>
    <recommendedName>
        <fullName evidence="5">FAD-binding PCMH-type domain-containing protein</fullName>
    </recommendedName>
</protein>
<sequence>MATLDSLKHALRQKAEGVASFQKNPLSDAQYSAAFGLLVEDTGWDTYHDFIIPQLSESLGPLFSSRGSISVLEIGPGPKSVLEYLPNGTRRKIRRYTALEPNDLFASALESRLCPNSEMGLPFPCVEVPPHINRRPFSAGEENGAGGAGCSPSDPHEKYDVILFCHSMYGMKPKRRFIEQALEMLTERPNDGIVVVFHRDGTLYLEGLVCHRTATFPTGVVSVANDDDILDSFASFIVGYVMQNGDVGKAVRSEWRKVCRSMGRIEETHSHQLSFSSPNIMAAFTKHATSLPELIELLPLARADYTVKNREAVLQRPASVVRPTNIGQVQDCIRWALNHGASLAVVGGGHSGHCLWTNVVSVDMGAFDEVHILKARETGTSSDSDSNHLVVIGAGCKSGHIVSKTMEAGLTIPLGARPSVGAGLWLQGGIGHLSRVHGLACDSIVGAVMVSADSAHVIYIGQVPSQYQPTGAVRPENENDILWAIRGAGTNFGIVVSVTFKAHAARTYFVENRIIPLRNNLEAQHELRHFDTKIAKNLRRKCAADAYLYWNAGKMHLGITMLESSAATLDFTVPKPSTESIDWGTGTHVRTVDAIGLFETEMYVSWMHGGHAGGKTSSFKRCVFLKDIGGDIIFEQLMAAIVKRPTSLCYLHLLHGGGAIMDTATDATAFGCRDWDFACVVTGVWPRDQDGTESARSTVQWVYDVVRALLPLSTGVYAADLGPDPRDKALAAQAFGLNRSRLARLKQELDPRNVLAYACPLLLPKTREGPKLVVLVTGKSCAGKDYCAGIWVSKLNQHNPKIIARSVSISDATKQEYAHATGANLSRLLNDRVYKEQHRPALTKFFLEQVQQRPRLPEEHFLNLLHDAADIDVLLITGMRDEAPVATFSHLVPHCKLIEVHVRVSQKLRHARRGGHSSSGEGGEQDKDTDAELMVLNHCPSLIFINNMSGHAAPEIFAGQHLFPFLHEDLQRLADMVRLVPGFPHPNVEFRHVLGISQKRGGLALCTSLLQTHFTGDWAKVAAIACCETGGLIFASVLSSQVNVPLALIREAGKLPPPTLSVVKPSSYISSMAPSSSSVKRIQMERDVVGKGDSVVVVDDVLSTGETLCAVLMLLGEAGVRAENVRVVVVAEFPFHRGRALLRDRGFGMVDVRSLLVFGGA</sequence>
<dbReference type="GO" id="GO:0006695">
    <property type="term" value="P:cholesterol biosynthetic process"/>
    <property type="evidence" value="ECO:0007669"/>
    <property type="project" value="InterPro"/>
</dbReference>
<dbReference type="GO" id="GO:0071949">
    <property type="term" value="F:FAD binding"/>
    <property type="evidence" value="ECO:0007669"/>
    <property type="project" value="InterPro"/>
</dbReference>
<dbReference type="InterPro" id="IPR029063">
    <property type="entry name" value="SAM-dependent_MTases_sf"/>
</dbReference>
<dbReference type="Proteomes" id="UP000193144">
    <property type="component" value="Unassembled WGS sequence"/>
</dbReference>
<dbReference type="InterPro" id="IPR005919">
    <property type="entry name" value="Pmev_kin_anim"/>
</dbReference>
<keyword evidence="2" id="KW-0285">Flavoprotein</keyword>
<dbReference type="CDD" id="cd06223">
    <property type="entry name" value="PRTases_typeI"/>
    <property type="match status" value="1"/>
</dbReference>
<evidence type="ECO:0000256" key="3">
    <source>
        <dbReference type="ARBA" id="ARBA00022827"/>
    </source>
</evidence>
<dbReference type="GO" id="GO:0016491">
    <property type="term" value="F:oxidoreductase activity"/>
    <property type="evidence" value="ECO:0007669"/>
    <property type="project" value="UniProtKB-KW"/>
</dbReference>
<dbReference type="InterPro" id="IPR016169">
    <property type="entry name" value="FAD-bd_PCMH_sub2"/>
</dbReference>
<evidence type="ECO:0000256" key="1">
    <source>
        <dbReference type="ARBA" id="ARBA00005466"/>
    </source>
</evidence>
<comment type="caution">
    <text evidence="6">The sequence shown here is derived from an EMBL/GenBank/DDBJ whole genome shotgun (WGS) entry which is preliminary data.</text>
</comment>
<keyword evidence="4" id="KW-0560">Oxidoreductase</keyword>
<dbReference type="OrthoDB" id="363185at2759"/>
<dbReference type="PROSITE" id="PS51387">
    <property type="entry name" value="FAD_PCMH"/>
    <property type="match status" value="1"/>
</dbReference>
<dbReference type="Pfam" id="PF00156">
    <property type="entry name" value="Pribosyltran"/>
    <property type="match status" value="1"/>
</dbReference>
<dbReference type="GO" id="GO:0019287">
    <property type="term" value="P:isopentenyl diphosphate biosynthetic process, mevalonate pathway"/>
    <property type="evidence" value="ECO:0007669"/>
    <property type="project" value="UniProtKB-UniPathway"/>
</dbReference>
<evidence type="ECO:0000256" key="2">
    <source>
        <dbReference type="ARBA" id="ARBA00022630"/>
    </source>
</evidence>
<evidence type="ECO:0000259" key="5">
    <source>
        <dbReference type="PROSITE" id="PS51387"/>
    </source>
</evidence>
<dbReference type="Gene3D" id="3.30.465.10">
    <property type="match status" value="1"/>
</dbReference>
<proteinExistence type="inferred from homology"/>
<keyword evidence="7" id="KW-1185">Reference proteome</keyword>
<evidence type="ECO:0000256" key="4">
    <source>
        <dbReference type="ARBA" id="ARBA00023002"/>
    </source>
</evidence>
<dbReference type="EMBL" id="MCFA01000017">
    <property type="protein sequence ID" value="ORY16576.1"/>
    <property type="molecule type" value="Genomic_DNA"/>
</dbReference>
<dbReference type="Gene3D" id="3.40.462.20">
    <property type="match status" value="1"/>
</dbReference>
<name>A0A1Y2A246_9PLEO</name>
<gene>
    <name evidence="6" type="ORF">BCR34DRAFT_597586</name>
</gene>
<dbReference type="InterPro" id="IPR029057">
    <property type="entry name" value="PRTase-like"/>
</dbReference>
<dbReference type="PANTHER" id="PTHR42973">
    <property type="entry name" value="BINDING OXIDOREDUCTASE, PUTATIVE (AFU_ORTHOLOGUE AFUA_1G17690)-RELATED"/>
    <property type="match status" value="1"/>
</dbReference>